<dbReference type="AlphaFoldDB" id="A0A9Y2KZ11"/>
<dbReference type="Gene3D" id="1.10.10.60">
    <property type="entry name" value="Homeodomain-like"/>
    <property type="match status" value="1"/>
</dbReference>
<accession>A0A9Y2KZ11</accession>
<gene>
    <name evidence="1" type="ORF">QPJ95_18360</name>
</gene>
<reference evidence="1 2" key="1">
    <citation type="submission" date="2023-06" db="EMBL/GenBank/DDBJ databases">
        <title>Parasedimentitalea psychrophila sp. nov., a psychrophilic bacterium isolated from deep-sea sediment.</title>
        <authorList>
            <person name="Li A."/>
        </authorList>
    </citation>
    <scope>NUCLEOTIDE SEQUENCE [LARGE SCALE GENOMIC DNA]</scope>
    <source>
        <strain evidence="1 2">QS115</strain>
    </source>
</reference>
<dbReference type="SUPFAM" id="SSF46689">
    <property type="entry name" value="Homeodomain-like"/>
    <property type="match status" value="1"/>
</dbReference>
<sequence length="56" mass="6344">MSSELGITGTQLKTWRLEIEVFGSSEAKRRQKADAAELARLRKENKRLAEEVAILD</sequence>
<dbReference type="InterPro" id="IPR009057">
    <property type="entry name" value="Homeodomain-like_sf"/>
</dbReference>
<proteinExistence type="predicted"/>
<dbReference type="KEGG" id="ppso:QPJ95_18360"/>
<name>A0A9Y2KZ11_9RHOB</name>
<keyword evidence="2" id="KW-1185">Reference proteome</keyword>
<protein>
    <recommendedName>
        <fullName evidence="3">Transposase</fullName>
    </recommendedName>
</protein>
<evidence type="ECO:0000313" key="1">
    <source>
        <dbReference type="EMBL" id="WIY24492.1"/>
    </source>
</evidence>
<dbReference type="Proteomes" id="UP001238334">
    <property type="component" value="Chromosome"/>
</dbReference>
<dbReference type="EMBL" id="CP127247">
    <property type="protein sequence ID" value="WIY24492.1"/>
    <property type="molecule type" value="Genomic_DNA"/>
</dbReference>
<evidence type="ECO:0008006" key="3">
    <source>
        <dbReference type="Google" id="ProtNLM"/>
    </source>
</evidence>
<organism evidence="1 2">
    <name type="scientific">Parasedimentitalea psychrophila</name>
    <dbReference type="NCBI Taxonomy" id="2997337"/>
    <lineage>
        <taxon>Bacteria</taxon>
        <taxon>Pseudomonadati</taxon>
        <taxon>Pseudomonadota</taxon>
        <taxon>Alphaproteobacteria</taxon>
        <taxon>Rhodobacterales</taxon>
        <taxon>Paracoccaceae</taxon>
        <taxon>Parasedimentitalea</taxon>
    </lineage>
</organism>
<dbReference type="RefSeq" id="WP_286018178.1">
    <property type="nucleotide sequence ID" value="NZ_CP127247.1"/>
</dbReference>
<evidence type="ECO:0000313" key="2">
    <source>
        <dbReference type="Proteomes" id="UP001238334"/>
    </source>
</evidence>